<dbReference type="InterPro" id="IPR016135">
    <property type="entry name" value="UBQ-conjugating_enzyme/RWD"/>
</dbReference>
<gene>
    <name evidence="3" type="ORF">KHLLAP_LOCUS3878</name>
</gene>
<dbReference type="EMBL" id="CAUWAG010000006">
    <property type="protein sequence ID" value="CAJ2503410.1"/>
    <property type="molecule type" value="Genomic_DNA"/>
</dbReference>
<comment type="caution">
    <text evidence="3">The sequence shown here is derived from an EMBL/GenBank/DDBJ whole genome shotgun (WGS) entry which is preliminary data.</text>
</comment>
<feature type="region of interest" description="Disordered" evidence="1">
    <location>
        <begin position="658"/>
        <end position="698"/>
    </location>
</feature>
<dbReference type="Gene3D" id="3.10.110.10">
    <property type="entry name" value="Ubiquitin Conjugating Enzyme"/>
    <property type="match status" value="1"/>
</dbReference>
<feature type="domain" description="UBC core" evidence="2">
    <location>
        <begin position="1"/>
        <end position="163"/>
    </location>
</feature>
<evidence type="ECO:0000256" key="1">
    <source>
        <dbReference type="SAM" id="MobiDB-lite"/>
    </source>
</evidence>
<name>A0AAI8V9B3_9PEZI</name>
<dbReference type="SMART" id="SM00212">
    <property type="entry name" value="UBCc"/>
    <property type="match status" value="1"/>
</dbReference>
<evidence type="ECO:0000313" key="4">
    <source>
        <dbReference type="Proteomes" id="UP001295740"/>
    </source>
</evidence>
<dbReference type="Proteomes" id="UP001295740">
    <property type="component" value="Unassembled WGS sequence"/>
</dbReference>
<protein>
    <submittedName>
        <fullName evidence="3">Uu.00g108040.m01.CDS01</fullName>
    </submittedName>
</protein>
<dbReference type="PROSITE" id="PS50127">
    <property type="entry name" value="UBC_2"/>
    <property type="match status" value="1"/>
</dbReference>
<dbReference type="AlphaFoldDB" id="A0AAI8V9B3"/>
<proteinExistence type="predicted"/>
<feature type="compositionally biased region" description="Gly residues" evidence="1">
    <location>
        <begin position="672"/>
        <end position="698"/>
    </location>
</feature>
<keyword evidence="4" id="KW-1185">Reference proteome</keyword>
<dbReference type="InterPro" id="IPR000608">
    <property type="entry name" value="UBC"/>
</dbReference>
<accession>A0AAI8V9B3</accession>
<sequence>MPSAGHTGINMSPLGHQRLLLDIREMIEQPYPNITLIPEDHDIRSACLVLTPDNYEPLHLTVRVGDQYPLNAPEVSMDSDIIHPNVFGDYICATILNTSDGWTPAYTLKGTAIQLLSFFDSESLERDYGGGRQDLADYQNVDARYLKEPYKCNKCHFGSTYLQSIRPRQATSRAYDARVDAIPEQWPILGEVVTPPKGSLGRTSNISRVTDGTQQLDSDGPPSAVFAMNKLPNEVLLLIIDHLEDFKHLTTFASAWPRVSAIVRDFDVVRQRELQCFCLKQGYQSAGLGVGVDVNRGQLSSEFELLSRQAYRELSVRWSIHHVPFQYWLPLPISRRHWGKVKGDLKDFKDQVNPHIKSATNSDARFLFTFMNDIVVRLNEVAVDTGYEIGRHAKKKSTLLHASEKAIESYFHLFHLLVCLATENPSVVQQANQLLQNFAAGKQSKTDCPNLGHLLIALLISDVEVTEALTKSIVTEAITRNVVWLLNSMPELSFMERQSVSPYRLDKTFQGSRTSYRLLMFSELFRRTARPSHQKPLTQVRDELFERHGAPPRDAAARLASEVRRLHTINDFPAFMKEMGIRKAPAPDNFTDVLRKTVDASMRKGYSRPGLTQDDAMLLRHQRDPDLLLTNAQKEAVGNYRYINVNLERVSFFPGGRGRGGFRGGRGDGRGRGNGNGGRGGPMPRGRGGYSRGFLGGY</sequence>
<evidence type="ECO:0000313" key="3">
    <source>
        <dbReference type="EMBL" id="CAJ2503410.1"/>
    </source>
</evidence>
<evidence type="ECO:0000259" key="2">
    <source>
        <dbReference type="PROSITE" id="PS50127"/>
    </source>
</evidence>
<dbReference type="SUPFAM" id="SSF54495">
    <property type="entry name" value="UBC-like"/>
    <property type="match status" value="1"/>
</dbReference>
<reference evidence="3" key="1">
    <citation type="submission" date="2023-10" db="EMBL/GenBank/DDBJ databases">
        <authorList>
            <person name="Hackl T."/>
        </authorList>
    </citation>
    <scope>NUCLEOTIDE SEQUENCE</scope>
</reference>
<organism evidence="3 4">
    <name type="scientific">Anthostomella pinea</name>
    <dbReference type="NCBI Taxonomy" id="933095"/>
    <lineage>
        <taxon>Eukaryota</taxon>
        <taxon>Fungi</taxon>
        <taxon>Dikarya</taxon>
        <taxon>Ascomycota</taxon>
        <taxon>Pezizomycotina</taxon>
        <taxon>Sordariomycetes</taxon>
        <taxon>Xylariomycetidae</taxon>
        <taxon>Xylariales</taxon>
        <taxon>Xylariaceae</taxon>
        <taxon>Anthostomella</taxon>
    </lineage>
</organism>
<dbReference type="Pfam" id="PF00179">
    <property type="entry name" value="UQ_con"/>
    <property type="match status" value="1"/>
</dbReference>